<gene>
    <name evidence="5" type="ORF">NZH93_40520</name>
</gene>
<evidence type="ECO:0000256" key="1">
    <source>
        <dbReference type="ARBA" id="ARBA00022448"/>
    </source>
</evidence>
<proteinExistence type="predicted"/>
<dbReference type="AlphaFoldDB" id="A0A9X3AIX9"/>
<reference evidence="5" key="1">
    <citation type="submission" date="2022-08" db="EMBL/GenBank/DDBJ databases">
        <authorList>
            <person name="Tistechok S."/>
            <person name="Samborskyy M."/>
            <person name="Roman I."/>
        </authorList>
    </citation>
    <scope>NUCLEOTIDE SEQUENCE</scope>
    <source>
        <strain evidence="5">DSM 103496</strain>
    </source>
</reference>
<evidence type="ECO:0000256" key="2">
    <source>
        <dbReference type="ARBA" id="ARBA00022741"/>
    </source>
</evidence>
<dbReference type="RefSeq" id="WP_259628627.1">
    <property type="nucleotide sequence ID" value="NZ_JANYMP010000030.1"/>
</dbReference>
<dbReference type="SMART" id="SM00382">
    <property type="entry name" value="AAA"/>
    <property type="match status" value="1"/>
</dbReference>
<protein>
    <submittedName>
        <fullName evidence="5">ABC transporter ATP-binding protein</fullName>
    </submittedName>
</protein>
<dbReference type="EMBL" id="JANYMP010000030">
    <property type="protein sequence ID" value="MCS7483166.1"/>
    <property type="molecule type" value="Genomic_DNA"/>
</dbReference>
<dbReference type="Pfam" id="PF00005">
    <property type="entry name" value="ABC_tran"/>
    <property type="match status" value="1"/>
</dbReference>
<comment type="caution">
    <text evidence="5">The sequence shown here is derived from an EMBL/GenBank/DDBJ whole genome shotgun (WGS) entry which is preliminary data.</text>
</comment>
<name>A0A9X3AIX9_9PSEU</name>
<dbReference type="Proteomes" id="UP001141259">
    <property type="component" value="Unassembled WGS sequence"/>
</dbReference>
<keyword evidence="6" id="KW-1185">Reference proteome</keyword>
<dbReference type="PROSITE" id="PS50893">
    <property type="entry name" value="ABC_TRANSPORTER_2"/>
    <property type="match status" value="1"/>
</dbReference>
<dbReference type="InterPro" id="IPR003439">
    <property type="entry name" value="ABC_transporter-like_ATP-bd"/>
</dbReference>
<dbReference type="InterPro" id="IPR027417">
    <property type="entry name" value="P-loop_NTPase"/>
</dbReference>
<dbReference type="GO" id="GO:0016887">
    <property type="term" value="F:ATP hydrolysis activity"/>
    <property type="evidence" value="ECO:0007669"/>
    <property type="project" value="InterPro"/>
</dbReference>
<dbReference type="PANTHER" id="PTHR42939">
    <property type="entry name" value="ABC TRANSPORTER ATP-BINDING PROTEIN ALBC-RELATED"/>
    <property type="match status" value="1"/>
</dbReference>
<evidence type="ECO:0000313" key="5">
    <source>
        <dbReference type="EMBL" id="MCS7483166.1"/>
    </source>
</evidence>
<keyword evidence="1" id="KW-0813">Transport</keyword>
<dbReference type="Gene3D" id="3.40.50.300">
    <property type="entry name" value="P-loop containing nucleotide triphosphate hydrolases"/>
    <property type="match status" value="1"/>
</dbReference>
<dbReference type="SUPFAM" id="SSF52540">
    <property type="entry name" value="P-loop containing nucleoside triphosphate hydrolases"/>
    <property type="match status" value="1"/>
</dbReference>
<sequence>MIQLERIGKRYGRGPWVLQDVDLSFEPGELTVFTGGNGSGKSTLLRIIAGVTAPSSGRVHGRPKSVGYLPERFPPGLRLSAEAYLRHLAAVRGVTPPTDLLDVLGFHGDPTAPISTLSKGNTQKVAVVQAFLATDLVVLDEPWTGLDTAASSVLSDLVSSSAATVLVTDHRGTARGLAGAREVVLQGRVGATGVAIELNRVSDLTTTVIGEWDGVRVVAATDGRLSLLVDATVSDRVLADALRLGCSVLSVRT</sequence>
<accession>A0A9X3AIX9</accession>
<evidence type="ECO:0000256" key="3">
    <source>
        <dbReference type="ARBA" id="ARBA00022840"/>
    </source>
</evidence>
<dbReference type="InterPro" id="IPR003593">
    <property type="entry name" value="AAA+_ATPase"/>
</dbReference>
<evidence type="ECO:0000313" key="6">
    <source>
        <dbReference type="Proteomes" id="UP001141259"/>
    </source>
</evidence>
<dbReference type="PANTHER" id="PTHR42939:SF1">
    <property type="entry name" value="ABC TRANSPORTER ATP-BINDING PROTEIN ALBC-RELATED"/>
    <property type="match status" value="1"/>
</dbReference>
<dbReference type="InterPro" id="IPR051782">
    <property type="entry name" value="ABC_Transporter_VariousFunc"/>
</dbReference>
<feature type="domain" description="ABC transporter" evidence="4">
    <location>
        <begin position="2"/>
        <end position="211"/>
    </location>
</feature>
<keyword evidence="2" id="KW-0547">Nucleotide-binding</keyword>
<keyword evidence="3 5" id="KW-0067">ATP-binding</keyword>
<dbReference type="GO" id="GO:0005524">
    <property type="term" value="F:ATP binding"/>
    <property type="evidence" value="ECO:0007669"/>
    <property type="project" value="UniProtKB-KW"/>
</dbReference>
<organism evidence="5 6">
    <name type="scientific">Umezawaea endophytica</name>
    <dbReference type="NCBI Taxonomy" id="1654476"/>
    <lineage>
        <taxon>Bacteria</taxon>
        <taxon>Bacillati</taxon>
        <taxon>Actinomycetota</taxon>
        <taxon>Actinomycetes</taxon>
        <taxon>Pseudonocardiales</taxon>
        <taxon>Pseudonocardiaceae</taxon>
        <taxon>Umezawaea</taxon>
    </lineage>
</organism>
<evidence type="ECO:0000259" key="4">
    <source>
        <dbReference type="PROSITE" id="PS50893"/>
    </source>
</evidence>